<comment type="caution">
    <text evidence="1">The sequence shown here is derived from an EMBL/GenBank/DDBJ whole genome shotgun (WGS) entry which is preliminary data.</text>
</comment>
<feature type="non-terminal residue" evidence="1">
    <location>
        <position position="1"/>
    </location>
</feature>
<proteinExistence type="predicted"/>
<gene>
    <name evidence="1" type="ORF">S12H4_02220</name>
</gene>
<accession>X1RFA1</accession>
<sequence length="30" mass="3736">DAYEIEKIASGWYEHEDKKKFILDFQKKFE</sequence>
<protein>
    <submittedName>
        <fullName evidence="1">Uncharacterized protein</fullName>
    </submittedName>
</protein>
<dbReference type="EMBL" id="BARW01000524">
    <property type="protein sequence ID" value="GAI65666.1"/>
    <property type="molecule type" value="Genomic_DNA"/>
</dbReference>
<organism evidence="1">
    <name type="scientific">marine sediment metagenome</name>
    <dbReference type="NCBI Taxonomy" id="412755"/>
    <lineage>
        <taxon>unclassified sequences</taxon>
        <taxon>metagenomes</taxon>
        <taxon>ecological metagenomes</taxon>
    </lineage>
</organism>
<evidence type="ECO:0000313" key="1">
    <source>
        <dbReference type="EMBL" id="GAI65666.1"/>
    </source>
</evidence>
<reference evidence="1" key="1">
    <citation type="journal article" date="2014" name="Front. Microbiol.">
        <title>High frequency of phylogenetically diverse reductive dehalogenase-homologous genes in deep subseafloor sedimentary metagenomes.</title>
        <authorList>
            <person name="Kawai M."/>
            <person name="Futagami T."/>
            <person name="Toyoda A."/>
            <person name="Takaki Y."/>
            <person name="Nishi S."/>
            <person name="Hori S."/>
            <person name="Arai W."/>
            <person name="Tsubouchi T."/>
            <person name="Morono Y."/>
            <person name="Uchiyama I."/>
            <person name="Ito T."/>
            <person name="Fujiyama A."/>
            <person name="Inagaki F."/>
            <person name="Takami H."/>
        </authorList>
    </citation>
    <scope>NUCLEOTIDE SEQUENCE</scope>
    <source>
        <strain evidence="1">Expedition CK06-06</strain>
    </source>
</reference>
<name>X1RFA1_9ZZZZ</name>
<dbReference type="AlphaFoldDB" id="X1RFA1"/>